<gene>
    <name evidence="2" type="ORF">KACHI17_04490</name>
</gene>
<dbReference type="EMBL" id="AP029612">
    <property type="protein sequence ID" value="BFG69568.1"/>
    <property type="molecule type" value="Genomic_DNA"/>
</dbReference>
<reference evidence="2" key="1">
    <citation type="submission" date="2024-02" db="EMBL/GenBank/DDBJ databases">
        <title>Sediminibacterium planktonica sp. nov. and Sediminibacterium longus sp. nov., isolated from surface lake and river water.</title>
        <authorList>
            <person name="Watanabe K."/>
            <person name="Takemine S."/>
            <person name="Ishii Y."/>
            <person name="Ogata Y."/>
            <person name="Shindo C."/>
            <person name="Suda W."/>
        </authorList>
    </citation>
    <scope>NUCLEOTIDE SEQUENCE</scope>
    <source>
        <strain evidence="2">KACHI17</strain>
    </source>
</reference>
<dbReference type="Pfam" id="PF00557">
    <property type="entry name" value="Peptidase_M24"/>
    <property type="match status" value="1"/>
</dbReference>
<evidence type="ECO:0000259" key="1">
    <source>
        <dbReference type="Pfam" id="PF00557"/>
    </source>
</evidence>
<sequence length="447" mass="50880">MKKLLLFFAIAVFGALVARAQYILPLKEQSRVIDELLAERLNHLLPGLMKEEGIDMWIVISREYNEDPVIKTMLPSTWISARRRTILAFYNHPNGTIEKYAIARYNVGNEIKAAWDMNQFPDQWDALVDLIKQKNPNKIGLNYSTHYAHADGLTFTEQKELMAKLSAATASKIVSAEKLAVRWLETRTEREMQLYPQLIQITHDIIREGFSEKVIMPGVTTTDDLVWWFRQKIRDLGLDTWFHPSVAVQRNDPQNFDHLRSFSNRPKDEVIRTGDLLHVDIGITYLRLNTDIQQHAYVLQPGEKSAPDYLVKAFEKGNRLQDILTSQFKTGKTGNQILADALAQAKSENIQAVIYTHPIGFHGHAAGPTIGLWDQQGGVPGSGDFPLHKNTAYSIELNAASEIPQWKKSIRIMLEQDGFWDGNQFRYISGRQIKLITIPSHASHIGD</sequence>
<dbReference type="InterPro" id="IPR000994">
    <property type="entry name" value="Pept_M24"/>
</dbReference>
<evidence type="ECO:0000313" key="2">
    <source>
        <dbReference type="EMBL" id="BFG69568.1"/>
    </source>
</evidence>
<feature type="domain" description="Peptidase M24" evidence="1">
    <location>
        <begin position="200"/>
        <end position="412"/>
    </location>
</feature>
<dbReference type="InterPro" id="IPR036005">
    <property type="entry name" value="Creatinase/aminopeptidase-like"/>
</dbReference>
<dbReference type="Gene3D" id="3.90.230.10">
    <property type="entry name" value="Creatinase/methionine aminopeptidase superfamily"/>
    <property type="match status" value="1"/>
</dbReference>
<name>A0AAT9GFW0_9BACT</name>
<dbReference type="AlphaFoldDB" id="A0AAT9GFW0"/>
<accession>A0AAT9GFW0</accession>
<organism evidence="2">
    <name type="scientific">Sediminibacterium sp. KACHI17</name>
    <dbReference type="NCBI Taxonomy" id="1751071"/>
    <lineage>
        <taxon>Bacteria</taxon>
        <taxon>Pseudomonadati</taxon>
        <taxon>Bacteroidota</taxon>
        <taxon>Chitinophagia</taxon>
        <taxon>Chitinophagales</taxon>
        <taxon>Chitinophagaceae</taxon>
        <taxon>Sediminibacterium</taxon>
    </lineage>
</organism>
<proteinExistence type="predicted"/>
<dbReference type="RefSeq" id="WP_353549884.1">
    <property type="nucleotide sequence ID" value="NZ_AP029612.1"/>
</dbReference>
<dbReference type="SUPFAM" id="SSF55920">
    <property type="entry name" value="Creatinase/aminopeptidase"/>
    <property type="match status" value="1"/>
</dbReference>
<protein>
    <submittedName>
        <fullName evidence="2">M24 family metallopeptidase</fullName>
    </submittedName>
</protein>